<evidence type="ECO:0000313" key="3">
    <source>
        <dbReference type="EMBL" id="NIH54112.1"/>
    </source>
</evidence>
<dbReference type="InterPro" id="IPR051122">
    <property type="entry name" value="SDR_DHRS6-like"/>
</dbReference>
<keyword evidence="4" id="KW-1185">Reference proteome</keyword>
<organism evidence="3 4">
    <name type="scientific">Lysinibacter cavernae</name>
    <dbReference type="NCBI Taxonomy" id="1640652"/>
    <lineage>
        <taxon>Bacteria</taxon>
        <taxon>Bacillati</taxon>
        <taxon>Actinomycetota</taxon>
        <taxon>Actinomycetes</taxon>
        <taxon>Micrococcales</taxon>
        <taxon>Microbacteriaceae</taxon>
        <taxon>Lysinibacter</taxon>
    </lineage>
</organism>
<dbReference type="GO" id="GO:0016491">
    <property type="term" value="F:oxidoreductase activity"/>
    <property type="evidence" value="ECO:0007669"/>
    <property type="project" value="UniProtKB-KW"/>
</dbReference>
<comment type="similarity">
    <text evidence="1">Belongs to the short-chain dehydrogenases/reductases (SDR) family.</text>
</comment>
<dbReference type="AlphaFoldDB" id="A0A7X5TUX6"/>
<dbReference type="FunFam" id="3.40.50.720:FF:000084">
    <property type="entry name" value="Short-chain dehydrogenase reductase"/>
    <property type="match status" value="1"/>
</dbReference>
<proteinExistence type="inferred from homology"/>
<sequence>MTPSDKDELLVSYGITGKRILITGGSSGIGLATATLAATMGAKVVIVGRDSNRVSNVVTELPGSGHHGLVFDLSDLDNIPKLVKEASAFEGGLDGLVHSAGLHETAPLKALSATRTRALFDVNVTAAMMLAKGFRVRTIEKNDPSLVFLASVAGLVGQPATSQYSATKGAVISLTKSLAIELAREGIRVNAVAPGVVETPMATSLAQQIGSENYDSVVRQHPLGLGTPLEVAHAVLFLMSPAARWITGTSLIIDGGYTAQ</sequence>
<dbReference type="PANTHER" id="PTHR43477">
    <property type="entry name" value="DIHYDROANTICAPSIN 7-DEHYDROGENASE"/>
    <property type="match status" value="1"/>
</dbReference>
<evidence type="ECO:0000256" key="1">
    <source>
        <dbReference type="ARBA" id="ARBA00006484"/>
    </source>
</evidence>
<gene>
    <name evidence="3" type="ORF">FHX76_002008</name>
</gene>
<keyword evidence="2" id="KW-0560">Oxidoreductase</keyword>
<dbReference type="SUPFAM" id="SSF51735">
    <property type="entry name" value="NAD(P)-binding Rossmann-fold domains"/>
    <property type="match status" value="1"/>
</dbReference>
<dbReference type="Gene3D" id="3.40.50.720">
    <property type="entry name" value="NAD(P)-binding Rossmann-like Domain"/>
    <property type="match status" value="1"/>
</dbReference>
<dbReference type="InterPro" id="IPR020904">
    <property type="entry name" value="Sc_DH/Rdtase_CS"/>
</dbReference>
<dbReference type="PROSITE" id="PS00061">
    <property type="entry name" value="ADH_SHORT"/>
    <property type="match status" value="1"/>
</dbReference>
<accession>A0A7X5TUX6</accession>
<dbReference type="Proteomes" id="UP000541033">
    <property type="component" value="Unassembled WGS sequence"/>
</dbReference>
<evidence type="ECO:0000256" key="2">
    <source>
        <dbReference type="ARBA" id="ARBA00023002"/>
    </source>
</evidence>
<dbReference type="RefSeq" id="WP_167150530.1">
    <property type="nucleotide sequence ID" value="NZ_JAAMOX010000002.1"/>
</dbReference>
<comment type="caution">
    <text evidence="3">The sequence shown here is derived from an EMBL/GenBank/DDBJ whole genome shotgun (WGS) entry which is preliminary data.</text>
</comment>
<name>A0A7X5TUX6_9MICO</name>
<dbReference type="CDD" id="cd05233">
    <property type="entry name" value="SDR_c"/>
    <property type="match status" value="1"/>
</dbReference>
<dbReference type="InterPro" id="IPR036291">
    <property type="entry name" value="NAD(P)-bd_dom_sf"/>
</dbReference>
<dbReference type="InterPro" id="IPR002347">
    <property type="entry name" value="SDR_fam"/>
</dbReference>
<protein>
    <submittedName>
        <fullName evidence="3">NAD(P)-dependent dehydrogenase (Short-subunit alcohol dehydrogenase family)</fullName>
    </submittedName>
</protein>
<dbReference type="EMBL" id="JAAMOX010000002">
    <property type="protein sequence ID" value="NIH54112.1"/>
    <property type="molecule type" value="Genomic_DNA"/>
</dbReference>
<dbReference type="PANTHER" id="PTHR43477:SF1">
    <property type="entry name" value="DIHYDROANTICAPSIN 7-DEHYDROGENASE"/>
    <property type="match status" value="1"/>
</dbReference>
<dbReference type="PRINTS" id="PR00081">
    <property type="entry name" value="GDHRDH"/>
</dbReference>
<evidence type="ECO:0000313" key="4">
    <source>
        <dbReference type="Proteomes" id="UP000541033"/>
    </source>
</evidence>
<dbReference type="PRINTS" id="PR00080">
    <property type="entry name" value="SDRFAMILY"/>
</dbReference>
<reference evidence="3 4" key="1">
    <citation type="submission" date="2020-02" db="EMBL/GenBank/DDBJ databases">
        <title>Sequencing the genomes of 1000 actinobacteria strains.</title>
        <authorList>
            <person name="Klenk H.-P."/>
        </authorList>
    </citation>
    <scope>NUCLEOTIDE SEQUENCE [LARGE SCALE GENOMIC DNA]</scope>
    <source>
        <strain evidence="3 4">DSM 27960</strain>
    </source>
</reference>
<dbReference type="Pfam" id="PF13561">
    <property type="entry name" value="adh_short_C2"/>
    <property type="match status" value="1"/>
</dbReference>